<evidence type="ECO:0000313" key="1">
    <source>
        <dbReference type="EMBL" id="TFK64679.1"/>
    </source>
</evidence>
<organism evidence="1 2">
    <name type="scientific">Pluteus cervinus</name>
    <dbReference type="NCBI Taxonomy" id="181527"/>
    <lineage>
        <taxon>Eukaryota</taxon>
        <taxon>Fungi</taxon>
        <taxon>Dikarya</taxon>
        <taxon>Basidiomycota</taxon>
        <taxon>Agaricomycotina</taxon>
        <taxon>Agaricomycetes</taxon>
        <taxon>Agaricomycetidae</taxon>
        <taxon>Agaricales</taxon>
        <taxon>Pluteineae</taxon>
        <taxon>Pluteaceae</taxon>
        <taxon>Pluteus</taxon>
    </lineage>
</organism>
<dbReference type="EMBL" id="ML208465">
    <property type="protein sequence ID" value="TFK64679.1"/>
    <property type="molecule type" value="Genomic_DNA"/>
</dbReference>
<dbReference type="Proteomes" id="UP000308600">
    <property type="component" value="Unassembled WGS sequence"/>
</dbReference>
<sequence>MSSYPSYLLAFPSVISSLDSLPHATNLATVCLHPTTHTLRAAQSEAKVQHSLLQPVVNVHELSLQLRRALASKPSSRPMITLPPPSRSPVSHTDYNLVMRKLGWSAN</sequence>
<reference evidence="1 2" key="1">
    <citation type="journal article" date="2019" name="Nat. Ecol. Evol.">
        <title>Megaphylogeny resolves global patterns of mushroom evolution.</title>
        <authorList>
            <person name="Varga T."/>
            <person name="Krizsan K."/>
            <person name="Foldi C."/>
            <person name="Dima B."/>
            <person name="Sanchez-Garcia M."/>
            <person name="Sanchez-Ramirez S."/>
            <person name="Szollosi G.J."/>
            <person name="Szarkandi J.G."/>
            <person name="Papp V."/>
            <person name="Albert L."/>
            <person name="Andreopoulos W."/>
            <person name="Angelini C."/>
            <person name="Antonin V."/>
            <person name="Barry K.W."/>
            <person name="Bougher N.L."/>
            <person name="Buchanan P."/>
            <person name="Buyck B."/>
            <person name="Bense V."/>
            <person name="Catcheside P."/>
            <person name="Chovatia M."/>
            <person name="Cooper J."/>
            <person name="Damon W."/>
            <person name="Desjardin D."/>
            <person name="Finy P."/>
            <person name="Geml J."/>
            <person name="Haridas S."/>
            <person name="Hughes K."/>
            <person name="Justo A."/>
            <person name="Karasinski D."/>
            <person name="Kautmanova I."/>
            <person name="Kiss B."/>
            <person name="Kocsube S."/>
            <person name="Kotiranta H."/>
            <person name="LaButti K.M."/>
            <person name="Lechner B.E."/>
            <person name="Liimatainen K."/>
            <person name="Lipzen A."/>
            <person name="Lukacs Z."/>
            <person name="Mihaltcheva S."/>
            <person name="Morgado L.N."/>
            <person name="Niskanen T."/>
            <person name="Noordeloos M.E."/>
            <person name="Ohm R.A."/>
            <person name="Ortiz-Santana B."/>
            <person name="Ovrebo C."/>
            <person name="Racz N."/>
            <person name="Riley R."/>
            <person name="Savchenko A."/>
            <person name="Shiryaev A."/>
            <person name="Soop K."/>
            <person name="Spirin V."/>
            <person name="Szebenyi C."/>
            <person name="Tomsovsky M."/>
            <person name="Tulloss R.E."/>
            <person name="Uehling J."/>
            <person name="Grigoriev I.V."/>
            <person name="Vagvolgyi C."/>
            <person name="Papp T."/>
            <person name="Martin F.M."/>
            <person name="Miettinen O."/>
            <person name="Hibbett D.S."/>
            <person name="Nagy L.G."/>
        </authorList>
    </citation>
    <scope>NUCLEOTIDE SEQUENCE [LARGE SCALE GENOMIC DNA]</scope>
    <source>
        <strain evidence="1 2">NL-1719</strain>
    </source>
</reference>
<gene>
    <name evidence="1" type="ORF">BDN72DRAFT_901352</name>
</gene>
<protein>
    <submittedName>
        <fullName evidence="1">Uncharacterized protein</fullName>
    </submittedName>
</protein>
<keyword evidence="2" id="KW-1185">Reference proteome</keyword>
<proteinExistence type="predicted"/>
<name>A0ACD3AH37_9AGAR</name>
<evidence type="ECO:0000313" key="2">
    <source>
        <dbReference type="Proteomes" id="UP000308600"/>
    </source>
</evidence>
<accession>A0ACD3AH37</accession>